<keyword evidence="4 12" id="KW-0548">Nucleotidyltransferase</keyword>
<comment type="subunit">
    <text evidence="12">Monomer. Interacts with DnaB.</text>
</comment>
<evidence type="ECO:0000256" key="1">
    <source>
        <dbReference type="ARBA" id="ARBA00022478"/>
    </source>
</evidence>
<evidence type="ECO:0000256" key="4">
    <source>
        <dbReference type="ARBA" id="ARBA00022695"/>
    </source>
</evidence>
<dbReference type="InterPro" id="IPR030846">
    <property type="entry name" value="DnaG_bac"/>
</dbReference>
<evidence type="ECO:0000256" key="11">
    <source>
        <dbReference type="ARBA" id="ARBA00023163"/>
    </source>
</evidence>
<dbReference type="PIRSF" id="PIRSF002811">
    <property type="entry name" value="DnaG"/>
    <property type="match status" value="1"/>
</dbReference>
<dbReference type="Proteomes" id="UP000263619">
    <property type="component" value="Chromosome"/>
</dbReference>
<keyword evidence="6 13" id="KW-0479">Metal-binding</keyword>
<keyword evidence="8 13" id="KW-0862">Zinc</keyword>
<dbReference type="OrthoDB" id="9803773at2"/>
<dbReference type="EMBL" id="AP014608">
    <property type="protein sequence ID" value="BBA17228.1"/>
    <property type="molecule type" value="Genomic_DNA"/>
</dbReference>
<evidence type="ECO:0000256" key="6">
    <source>
        <dbReference type="ARBA" id="ARBA00022723"/>
    </source>
</evidence>
<dbReference type="InterPro" id="IPR036977">
    <property type="entry name" value="DNA_primase_Znf_CHC2"/>
</dbReference>
<dbReference type="Pfam" id="PF13155">
    <property type="entry name" value="Toprim_2"/>
    <property type="match status" value="1"/>
</dbReference>
<dbReference type="InterPro" id="IPR006171">
    <property type="entry name" value="TOPRIM_dom"/>
</dbReference>
<comment type="caution">
    <text evidence="12">Lacks conserved residue(s) required for the propagation of feature annotation.</text>
</comment>
<keyword evidence="7" id="KW-0863">Zinc-finger</keyword>
<dbReference type="InterPro" id="IPR006295">
    <property type="entry name" value="DNA_primase_DnaG"/>
</dbReference>
<dbReference type="InterPro" id="IPR050219">
    <property type="entry name" value="DnaG_primase"/>
</dbReference>
<evidence type="ECO:0000256" key="7">
    <source>
        <dbReference type="ARBA" id="ARBA00022771"/>
    </source>
</evidence>
<feature type="domain" description="Toprim" evidence="15">
    <location>
        <begin position="260"/>
        <end position="341"/>
    </location>
</feature>
<keyword evidence="11 12" id="KW-0804">Transcription</keyword>
<evidence type="ECO:0000256" key="9">
    <source>
        <dbReference type="ARBA" id="ARBA00022842"/>
    </source>
</evidence>
<comment type="function">
    <text evidence="12 13">RNA polymerase that catalyzes the synthesis of short RNA molecules used as primers for DNA polymerase during DNA replication.</text>
</comment>
<dbReference type="InterPro" id="IPR002694">
    <property type="entry name" value="Znf_CHC2"/>
</dbReference>
<dbReference type="Pfam" id="PF01807">
    <property type="entry name" value="Zn_ribbon_DnaG"/>
    <property type="match status" value="1"/>
</dbReference>
<name>A0A224AKA3_9FLAO</name>
<dbReference type="GO" id="GO:0008270">
    <property type="term" value="F:zinc ion binding"/>
    <property type="evidence" value="ECO:0007669"/>
    <property type="project" value="UniProtKB-KW"/>
</dbReference>
<evidence type="ECO:0000256" key="12">
    <source>
        <dbReference type="HAMAP-Rule" id="MF_00974"/>
    </source>
</evidence>
<dbReference type="GO" id="GO:0003677">
    <property type="term" value="F:DNA binding"/>
    <property type="evidence" value="ECO:0007669"/>
    <property type="project" value="UniProtKB-KW"/>
</dbReference>
<dbReference type="SMART" id="SM00400">
    <property type="entry name" value="ZnF_CHCC"/>
    <property type="match status" value="1"/>
</dbReference>
<dbReference type="Gene3D" id="3.90.580.10">
    <property type="entry name" value="Zinc finger, CHC2-type domain"/>
    <property type="match status" value="1"/>
</dbReference>
<accession>A0A224AKA3</accession>
<comment type="catalytic activity">
    <reaction evidence="12">
        <text>ssDNA + n NTP = ssDNA/pppN(pN)n-1 hybrid + (n-1) diphosphate.</text>
        <dbReference type="EC" id="2.7.7.101"/>
    </reaction>
</comment>
<dbReference type="GO" id="GO:0005737">
    <property type="term" value="C:cytoplasm"/>
    <property type="evidence" value="ECO:0007669"/>
    <property type="project" value="TreeGrafter"/>
</dbReference>
<evidence type="ECO:0000313" key="16">
    <source>
        <dbReference type="EMBL" id="BBA17228.1"/>
    </source>
</evidence>
<dbReference type="PROSITE" id="PS50880">
    <property type="entry name" value="TOPRIM"/>
    <property type="match status" value="1"/>
</dbReference>
<dbReference type="RefSeq" id="WP_119305499.1">
    <property type="nucleotide sequence ID" value="NZ_AP014608.1"/>
</dbReference>
<gene>
    <name evidence="12 16" type="primary">dnaG</name>
    <name evidence="16" type="ORF">STAT_297</name>
</gene>
<protein>
    <recommendedName>
        <fullName evidence="12 13">DNA primase</fullName>
        <ecNumber evidence="12">2.7.7.101</ecNumber>
    </recommendedName>
</protein>
<evidence type="ECO:0000256" key="8">
    <source>
        <dbReference type="ARBA" id="ARBA00022833"/>
    </source>
</evidence>
<dbReference type="SMART" id="SM00493">
    <property type="entry name" value="TOPRIM"/>
    <property type="match status" value="1"/>
</dbReference>
<reference evidence="16 17" key="1">
    <citation type="submission" date="2014-06" db="EMBL/GenBank/DDBJ databases">
        <title>Genome sequence of the intracellular symbiont Blattabacterium cuenoti, strain STAT from the wood feeding cockroach Salganea taiwanensis taiwanensis.</title>
        <authorList>
            <person name="Kinjo Y."/>
            <person name="Ohkuma M."/>
            <person name="Tokuda G."/>
        </authorList>
    </citation>
    <scope>NUCLEOTIDE SEQUENCE [LARGE SCALE GENOMIC DNA]</scope>
    <source>
        <strain evidence="16 17">STAT</strain>
    </source>
</reference>
<feature type="coiled-coil region" evidence="14">
    <location>
        <begin position="87"/>
        <end position="114"/>
    </location>
</feature>
<dbReference type="HAMAP" id="MF_00974">
    <property type="entry name" value="DNA_primase_DnaG"/>
    <property type="match status" value="1"/>
</dbReference>
<dbReference type="Pfam" id="PF08275">
    <property type="entry name" value="DNAG_N"/>
    <property type="match status" value="1"/>
</dbReference>
<dbReference type="InterPro" id="IPR037068">
    <property type="entry name" value="DNA_primase_core_N_sf"/>
</dbReference>
<keyword evidence="9" id="KW-0460">Magnesium</keyword>
<evidence type="ECO:0000256" key="13">
    <source>
        <dbReference type="PIRNR" id="PIRNR002811"/>
    </source>
</evidence>
<dbReference type="SUPFAM" id="SSF57783">
    <property type="entry name" value="Zinc beta-ribbon"/>
    <property type="match status" value="1"/>
</dbReference>
<dbReference type="Gene3D" id="3.90.980.10">
    <property type="entry name" value="DNA primase, catalytic core, N-terminal domain"/>
    <property type="match status" value="1"/>
</dbReference>
<dbReference type="PANTHER" id="PTHR30313:SF2">
    <property type="entry name" value="DNA PRIMASE"/>
    <property type="match status" value="1"/>
</dbReference>
<dbReference type="EC" id="2.7.7.101" evidence="12"/>
<dbReference type="AlphaFoldDB" id="A0A224AKA3"/>
<keyword evidence="2 12" id="KW-0639">Primosome</keyword>
<dbReference type="NCBIfam" id="TIGR01391">
    <property type="entry name" value="dnaG"/>
    <property type="match status" value="1"/>
</dbReference>
<dbReference type="InterPro" id="IPR013264">
    <property type="entry name" value="DNAG_N"/>
</dbReference>
<evidence type="ECO:0000256" key="3">
    <source>
        <dbReference type="ARBA" id="ARBA00022679"/>
    </source>
</evidence>
<keyword evidence="10 12" id="KW-0238">DNA-binding</keyword>
<dbReference type="GO" id="GO:0000428">
    <property type="term" value="C:DNA-directed RNA polymerase complex"/>
    <property type="evidence" value="ECO:0007669"/>
    <property type="project" value="UniProtKB-KW"/>
</dbReference>
<sequence>MISKETIKKILSVSCIEDVIGNFVELKKSGVNYRGLSPFSNEKIPSFIVSSTKKIWKDFSSGKGGNLITFLMEHERFTYEESLRFLAKKYDIKIDDINNNNQEKEKEYEKLYLIQDYAKRFFIYQLHYTKEGQKNGLNYFIHKRGFNIKIIQKFELGYAPISWKLLTISVLKQGFKIRDIKKSGITVFKKSNYFFDCFRQRVMFPIHNLSGKVIGFGGRNIDTISSTKYKYVNSSESNIFQKSKILYGLFQAKKNILKENFCYLVEGYTDVISLHQYGIKNVVSSSGISLTVSQILLIKKFTKNIVLFYDGDRSGIKASLRGINMMLEQGINLRILFISNGEDPDLISKKYSFSQFRDFVAKNSYNFISFKQKIYEKFHKNDPIKKSFLVKNILNSISKIPNALQKELYLQEASKVLNIRKKILISELKEINEKYVQKSSTVQVKKESTFFLKKNTFLLIEEELIQLILNHGNQIIKRKNNTTILEEVLRIFKYWNFRFSLKKNQDIFYQICLQSKKKNLSQFLDKKKPKFYYSLSKWDKKGIQIPSKKERMNQYINDVLLRCKSLFISKLIQKEIMHYKNDLKKNKDKKSFIKKIMHLTNIKNELHKKLHRYV</sequence>
<keyword evidence="3 12" id="KW-0808">Transferase</keyword>
<dbReference type="Gene3D" id="3.40.1360.10">
    <property type="match status" value="1"/>
</dbReference>
<dbReference type="PANTHER" id="PTHR30313">
    <property type="entry name" value="DNA PRIMASE"/>
    <property type="match status" value="1"/>
</dbReference>
<evidence type="ECO:0000256" key="2">
    <source>
        <dbReference type="ARBA" id="ARBA00022515"/>
    </source>
</evidence>
<proteinExistence type="inferred from homology"/>
<dbReference type="SUPFAM" id="SSF56731">
    <property type="entry name" value="DNA primase core"/>
    <property type="match status" value="1"/>
</dbReference>
<organism evidence="16 17">
    <name type="scientific">Blattabacterium cuenoti STAT</name>
    <dbReference type="NCBI Taxonomy" id="1457030"/>
    <lineage>
        <taxon>Bacteria</taxon>
        <taxon>Pseudomonadati</taxon>
        <taxon>Bacteroidota</taxon>
        <taxon>Flavobacteriia</taxon>
        <taxon>Flavobacteriales</taxon>
        <taxon>Blattabacteriaceae</taxon>
        <taxon>Blattabacterium</taxon>
    </lineage>
</organism>
<comment type="similarity">
    <text evidence="12 13">Belongs to the DnaG primase family.</text>
</comment>
<keyword evidence="1 12" id="KW-0240">DNA-directed RNA polymerase</keyword>
<dbReference type="GO" id="GO:1990077">
    <property type="term" value="C:primosome complex"/>
    <property type="evidence" value="ECO:0007669"/>
    <property type="project" value="UniProtKB-KW"/>
</dbReference>
<dbReference type="InterPro" id="IPR034151">
    <property type="entry name" value="TOPRIM_DnaG_bac"/>
</dbReference>
<keyword evidence="5 12" id="KW-0235">DNA replication</keyword>
<evidence type="ECO:0000259" key="15">
    <source>
        <dbReference type="PROSITE" id="PS50880"/>
    </source>
</evidence>
<comment type="cofactor">
    <cofactor evidence="13">
        <name>Zn(2+)</name>
        <dbReference type="ChEBI" id="CHEBI:29105"/>
    </cofactor>
    <text evidence="13">Binds 1 zinc ion per monomer.</text>
</comment>
<keyword evidence="14" id="KW-0175">Coiled coil</keyword>
<evidence type="ECO:0000313" key="17">
    <source>
        <dbReference type="Proteomes" id="UP000263619"/>
    </source>
</evidence>
<dbReference type="CDD" id="cd03364">
    <property type="entry name" value="TOPRIM_DnaG_primases"/>
    <property type="match status" value="1"/>
</dbReference>
<evidence type="ECO:0000256" key="5">
    <source>
        <dbReference type="ARBA" id="ARBA00022705"/>
    </source>
</evidence>
<dbReference type="GO" id="GO:0003899">
    <property type="term" value="F:DNA-directed RNA polymerase activity"/>
    <property type="evidence" value="ECO:0007669"/>
    <property type="project" value="UniProtKB-UniRule"/>
</dbReference>
<evidence type="ECO:0000256" key="14">
    <source>
        <dbReference type="SAM" id="Coils"/>
    </source>
</evidence>
<keyword evidence="17" id="KW-1185">Reference proteome</keyword>
<dbReference type="GO" id="GO:0006269">
    <property type="term" value="P:DNA replication, synthesis of primer"/>
    <property type="evidence" value="ECO:0007669"/>
    <property type="project" value="UniProtKB-UniRule"/>
</dbReference>
<evidence type="ECO:0000256" key="10">
    <source>
        <dbReference type="ARBA" id="ARBA00023125"/>
    </source>
</evidence>